<evidence type="ECO:0000256" key="2">
    <source>
        <dbReference type="ARBA" id="ARBA00022525"/>
    </source>
</evidence>
<dbReference type="InterPro" id="IPR001343">
    <property type="entry name" value="Hemolysn_Ca-bd"/>
</dbReference>
<dbReference type="AlphaFoldDB" id="A0A6B2NWN1"/>
<feature type="non-terminal residue" evidence="4">
    <location>
        <position position="304"/>
    </location>
</feature>
<dbReference type="GO" id="GO:0005509">
    <property type="term" value="F:calcium ion binding"/>
    <property type="evidence" value="ECO:0007669"/>
    <property type="project" value="InterPro"/>
</dbReference>
<proteinExistence type="predicted"/>
<dbReference type="PANTHER" id="PTHR38340:SF1">
    <property type="entry name" value="S-LAYER PROTEIN"/>
    <property type="match status" value="1"/>
</dbReference>
<dbReference type="PROSITE" id="PS00330">
    <property type="entry name" value="HEMOLYSIN_CALCIUM"/>
    <property type="match status" value="6"/>
</dbReference>
<name>A0A6B2NWN1_9RHOB</name>
<keyword evidence="2" id="KW-0964">Secreted</keyword>
<dbReference type="EMBL" id="JAAGOX010000024">
    <property type="protein sequence ID" value="NDW46315.1"/>
    <property type="molecule type" value="Genomic_DNA"/>
</dbReference>
<dbReference type="PANTHER" id="PTHR38340">
    <property type="entry name" value="S-LAYER PROTEIN"/>
    <property type="match status" value="1"/>
</dbReference>
<gene>
    <name evidence="4" type="ORF">G0P99_15210</name>
</gene>
<dbReference type="InterPro" id="IPR011049">
    <property type="entry name" value="Serralysin-like_metalloprot_C"/>
</dbReference>
<comment type="subcellular location">
    <subcellularLocation>
        <location evidence="1">Secreted</location>
    </subcellularLocation>
</comment>
<dbReference type="GO" id="GO:0005576">
    <property type="term" value="C:extracellular region"/>
    <property type="evidence" value="ECO:0007669"/>
    <property type="project" value="UniProtKB-SubCell"/>
</dbReference>
<evidence type="ECO:0000256" key="3">
    <source>
        <dbReference type="SAM" id="MobiDB-lite"/>
    </source>
</evidence>
<dbReference type="InterPro" id="IPR050557">
    <property type="entry name" value="RTX_toxin/Mannuronan_C5-epim"/>
</dbReference>
<dbReference type="Gene3D" id="2.150.10.10">
    <property type="entry name" value="Serralysin-like metalloprotease, C-terminal"/>
    <property type="match status" value="3"/>
</dbReference>
<dbReference type="InterPro" id="IPR018511">
    <property type="entry name" value="Hemolysin-typ_Ca-bd_CS"/>
</dbReference>
<evidence type="ECO:0000256" key="1">
    <source>
        <dbReference type="ARBA" id="ARBA00004613"/>
    </source>
</evidence>
<comment type="caution">
    <text evidence="4">The sequence shown here is derived from an EMBL/GenBank/DDBJ whole genome shotgun (WGS) entry which is preliminary data.</text>
</comment>
<feature type="compositionally biased region" description="Low complexity" evidence="3">
    <location>
        <begin position="218"/>
        <end position="230"/>
    </location>
</feature>
<evidence type="ECO:0008006" key="5">
    <source>
        <dbReference type="Google" id="ProtNLM"/>
    </source>
</evidence>
<protein>
    <recommendedName>
        <fullName evidence="5">Calcium-binding protein</fullName>
    </recommendedName>
</protein>
<dbReference type="RefSeq" id="WP_370462803.1">
    <property type="nucleotide sequence ID" value="NZ_JAAGOX010000024.1"/>
</dbReference>
<dbReference type="Pfam" id="PF00353">
    <property type="entry name" value="HemolysinCabind"/>
    <property type="match status" value="3"/>
</dbReference>
<organism evidence="4">
    <name type="scientific">Ruegeria sp. PrR005</name>
    <dbReference type="NCBI Taxonomy" id="2706882"/>
    <lineage>
        <taxon>Bacteria</taxon>
        <taxon>Pseudomonadati</taxon>
        <taxon>Pseudomonadota</taxon>
        <taxon>Alphaproteobacteria</taxon>
        <taxon>Rhodobacterales</taxon>
        <taxon>Roseobacteraceae</taxon>
        <taxon>Ruegeria</taxon>
    </lineage>
</organism>
<feature type="region of interest" description="Disordered" evidence="3">
    <location>
        <begin position="209"/>
        <end position="304"/>
    </location>
</feature>
<feature type="compositionally biased region" description="Basic and acidic residues" evidence="3">
    <location>
        <begin position="238"/>
        <end position="248"/>
    </location>
</feature>
<dbReference type="PRINTS" id="PR00313">
    <property type="entry name" value="CABNDNGRPT"/>
</dbReference>
<dbReference type="SUPFAM" id="SSF51120">
    <property type="entry name" value="beta-Roll"/>
    <property type="match status" value="2"/>
</dbReference>
<accession>A0A6B2NWN1</accession>
<reference evidence="4" key="1">
    <citation type="submission" date="2020-02" db="EMBL/GenBank/DDBJ databases">
        <title>Delineation of the pyrene-degrading pathway in Roseobacter clade bacteria by genomic analysis.</title>
        <authorList>
            <person name="Zhou H."/>
            <person name="Wang H."/>
        </authorList>
    </citation>
    <scope>NUCLEOTIDE SEQUENCE</scope>
    <source>
        <strain evidence="4">PrR005</strain>
    </source>
</reference>
<evidence type="ECO:0000313" key="4">
    <source>
        <dbReference type="EMBL" id="NDW46315.1"/>
    </source>
</evidence>
<sequence length="304" mass="31101">MAVFNANTEFRLSTLENWDGELVGTPTSTQITLSDGFRSETYRGSFTYSLAGEVFGTLTGLFEYRGGALFYSLTGMTVDANAIYRAIEIEDNQVRAAQIMLAGADQINGSATGSDELPGFNGNDTILGNGGDDTLDGGAGNDQLNGGIGNDLLLGGDGSDTAVFGVTFASATSQAVSGGYQITSAEGTDIARDVEFFQFSDRLVAADELIPPSTDPPLDLTGTSGSDTLSGGSGNDRLLGDEGNDRIDGGLGADTLNGGDGDDTIIGGPSEDDLRDVIYAGEGNDSVDAGAGNDQVFGQGGNDT</sequence>